<dbReference type="EMBL" id="BARU01049307">
    <property type="protein sequence ID" value="GAH92178.1"/>
    <property type="molecule type" value="Genomic_DNA"/>
</dbReference>
<sequence length="32" mass="3631">PGGHELRERVISYIADFDPKKSDIAYISHMGK</sequence>
<organism evidence="1">
    <name type="scientific">marine sediment metagenome</name>
    <dbReference type="NCBI Taxonomy" id="412755"/>
    <lineage>
        <taxon>unclassified sequences</taxon>
        <taxon>metagenomes</taxon>
        <taxon>ecological metagenomes</taxon>
    </lineage>
</organism>
<reference evidence="1" key="1">
    <citation type="journal article" date="2014" name="Front. Microbiol.">
        <title>High frequency of phylogenetically diverse reductive dehalogenase-homologous genes in deep subseafloor sedimentary metagenomes.</title>
        <authorList>
            <person name="Kawai M."/>
            <person name="Futagami T."/>
            <person name="Toyoda A."/>
            <person name="Takaki Y."/>
            <person name="Nishi S."/>
            <person name="Hori S."/>
            <person name="Arai W."/>
            <person name="Tsubouchi T."/>
            <person name="Morono Y."/>
            <person name="Uchiyama I."/>
            <person name="Ito T."/>
            <person name="Fujiyama A."/>
            <person name="Inagaki F."/>
            <person name="Takami H."/>
        </authorList>
    </citation>
    <scope>NUCLEOTIDE SEQUENCE</scope>
    <source>
        <strain evidence="1">Expedition CK06-06</strain>
    </source>
</reference>
<accession>X1LDG5</accession>
<evidence type="ECO:0000313" key="1">
    <source>
        <dbReference type="EMBL" id="GAH92178.1"/>
    </source>
</evidence>
<feature type="non-terminal residue" evidence="1">
    <location>
        <position position="1"/>
    </location>
</feature>
<name>X1LDG5_9ZZZZ</name>
<proteinExistence type="predicted"/>
<protein>
    <submittedName>
        <fullName evidence="1">Uncharacterized protein</fullName>
    </submittedName>
</protein>
<comment type="caution">
    <text evidence="1">The sequence shown here is derived from an EMBL/GenBank/DDBJ whole genome shotgun (WGS) entry which is preliminary data.</text>
</comment>
<dbReference type="AlphaFoldDB" id="X1LDG5"/>
<gene>
    <name evidence="1" type="ORF">S03H2_72684</name>
</gene>